<dbReference type="AlphaFoldDB" id="A0A5C6ELZ5"/>
<evidence type="ECO:0000313" key="2">
    <source>
        <dbReference type="EMBL" id="TWU49515.1"/>
    </source>
</evidence>
<feature type="compositionally biased region" description="Basic and acidic residues" evidence="1">
    <location>
        <begin position="21"/>
        <end position="30"/>
    </location>
</feature>
<dbReference type="Proteomes" id="UP000317977">
    <property type="component" value="Unassembled WGS sequence"/>
</dbReference>
<protein>
    <submittedName>
        <fullName evidence="2">Uncharacterized protein</fullName>
    </submittedName>
</protein>
<accession>A0A5C6ELZ5</accession>
<gene>
    <name evidence="2" type="ORF">Poly59_41300</name>
</gene>
<feature type="region of interest" description="Disordered" evidence="1">
    <location>
        <begin position="1"/>
        <end position="32"/>
    </location>
</feature>
<dbReference type="EMBL" id="SJPX01000004">
    <property type="protein sequence ID" value="TWU49515.1"/>
    <property type="molecule type" value="Genomic_DNA"/>
</dbReference>
<comment type="caution">
    <text evidence="2">The sequence shown here is derived from an EMBL/GenBank/DDBJ whole genome shotgun (WGS) entry which is preliminary data.</text>
</comment>
<keyword evidence="3" id="KW-1185">Reference proteome</keyword>
<evidence type="ECO:0000313" key="3">
    <source>
        <dbReference type="Proteomes" id="UP000317977"/>
    </source>
</evidence>
<organism evidence="2 3">
    <name type="scientific">Rubripirellula reticaptiva</name>
    <dbReference type="NCBI Taxonomy" id="2528013"/>
    <lineage>
        <taxon>Bacteria</taxon>
        <taxon>Pseudomonadati</taxon>
        <taxon>Planctomycetota</taxon>
        <taxon>Planctomycetia</taxon>
        <taxon>Pirellulales</taxon>
        <taxon>Pirellulaceae</taxon>
        <taxon>Rubripirellula</taxon>
    </lineage>
</organism>
<reference evidence="2 3" key="1">
    <citation type="submission" date="2019-02" db="EMBL/GenBank/DDBJ databases">
        <title>Deep-cultivation of Planctomycetes and their phenomic and genomic characterization uncovers novel biology.</title>
        <authorList>
            <person name="Wiegand S."/>
            <person name="Jogler M."/>
            <person name="Boedeker C."/>
            <person name="Pinto D."/>
            <person name="Vollmers J."/>
            <person name="Rivas-Marin E."/>
            <person name="Kohn T."/>
            <person name="Peeters S.H."/>
            <person name="Heuer A."/>
            <person name="Rast P."/>
            <person name="Oberbeckmann S."/>
            <person name="Bunk B."/>
            <person name="Jeske O."/>
            <person name="Meyerdierks A."/>
            <person name="Storesund J.E."/>
            <person name="Kallscheuer N."/>
            <person name="Luecker S."/>
            <person name="Lage O.M."/>
            <person name="Pohl T."/>
            <person name="Merkel B.J."/>
            <person name="Hornburger P."/>
            <person name="Mueller R.-W."/>
            <person name="Bruemmer F."/>
            <person name="Labrenz M."/>
            <person name="Spormann A.M."/>
            <person name="Op Den Camp H."/>
            <person name="Overmann J."/>
            <person name="Amann R."/>
            <person name="Jetten M.S.M."/>
            <person name="Mascher T."/>
            <person name="Medema M.H."/>
            <person name="Devos D.P."/>
            <person name="Kaster A.-K."/>
            <person name="Ovreas L."/>
            <person name="Rohde M."/>
            <person name="Galperin M.Y."/>
            <person name="Jogler C."/>
        </authorList>
    </citation>
    <scope>NUCLEOTIDE SEQUENCE [LARGE SCALE GENOMIC DNA]</scope>
    <source>
        <strain evidence="2 3">Poly59</strain>
    </source>
</reference>
<proteinExistence type="predicted"/>
<evidence type="ECO:0000256" key="1">
    <source>
        <dbReference type="SAM" id="MobiDB-lite"/>
    </source>
</evidence>
<name>A0A5C6ELZ5_9BACT</name>
<sequence>MIIALGRGAATSSDQANHKQHKEDDEKYLGDHCSGAAEDAKTKCTGNQSDN</sequence>